<comment type="caution">
    <text evidence="2">The sequence shown here is derived from an EMBL/GenBank/DDBJ whole genome shotgun (WGS) entry which is preliminary data.</text>
</comment>
<feature type="region of interest" description="Disordered" evidence="1">
    <location>
        <begin position="1"/>
        <end position="45"/>
    </location>
</feature>
<organism evidence="2 3">
    <name type="scientific">Streptomyces lannensis</name>
    <dbReference type="NCBI Taxonomy" id="766498"/>
    <lineage>
        <taxon>Bacteria</taxon>
        <taxon>Bacillati</taxon>
        <taxon>Actinomycetota</taxon>
        <taxon>Actinomycetes</taxon>
        <taxon>Kitasatosporales</taxon>
        <taxon>Streptomycetaceae</taxon>
        <taxon>Streptomyces</taxon>
    </lineage>
</organism>
<keyword evidence="3" id="KW-1185">Reference proteome</keyword>
<dbReference type="RefSeq" id="WP_331267201.1">
    <property type="nucleotide sequence ID" value="NZ_BAAAZA010000004.1"/>
</dbReference>
<feature type="compositionally biased region" description="Basic and acidic residues" evidence="1">
    <location>
        <begin position="8"/>
        <end position="17"/>
    </location>
</feature>
<sequence>MNSTATKIQHESVEPRPVRRLTPLASTAADKTSAVRSTSRLTDAEGWRSKKPIAFDAAL</sequence>
<evidence type="ECO:0000313" key="2">
    <source>
        <dbReference type="EMBL" id="GAA3854522.1"/>
    </source>
</evidence>
<reference evidence="3" key="1">
    <citation type="journal article" date="2019" name="Int. J. Syst. Evol. Microbiol.">
        <title>The Global Catalogue of Microorganisms (GCM) 10K type strain sequencing project: providing services to taxonomists for standard genome sequencing and annotation.</title>
        <authorList>
            <consortium name="The Broad Institute Genomics Platform"/>
            <consortium name="The Broad Institute Genome Sequencing Center for Infectious Disease"/>
            <person name="Wu L."/>
            <person name="Ma J."/>
        </authorList>
    </citation>
    <scope>NUCLEOTIDE SEQUENCE [LARGE SCALE GENOMIC DNA]</scope>
    <source>
        <strain evidence="3">JCM 16578</strain>
    </source>
</reference>
<evidence type="ECO:0000313" key="3">
    <source>
        <dbReference type="Proteomes" id="UP001501563"/>
    </source>
</evidence>
<accession>A0ABP7JUW0</accession>
<dbReference type="EMBL" id="BAAAZA010000004">
    <property type="protein sequence ID" value="GAA3854522.1"/>
    <property type="molecule type" value="Genomic_DNA"/>
</dbReference>
<gene>
    <name evidence="2" type="ORF">GCM10022207_17140</name>
</gene>
<protein>
    <recommendedName>
        <fullName evidence="4">FXSXX-COOH protein</fullName>
    </recommendedName>
</protein>
<name>A0ABP7JUW0_9ACTN</name>
<dbReference type="Proteomes" id="UP001501563">
    <property type="component" value="Unassembled WGS sequence"/>
</dbReference>
<evidence type="ECO:0008006" key="4">
    <source>
        <dbReference type="Google" id="ProtNLM"/>
    </source>
</evidence>
<evidence type="ECO:0000256" key="1">
    <source>
        <dbReference type="SAM" id="MobiDB-lite"/>
    </source>
</evidence>
<proteinExistence type="predicted"/>